<dbReference type="InterPro" id="IPR051506">
    <property type="entry name" value="ATOS_Transcription_Regulators"/>
</dbReference>
<feature type="compositionally biased region" description="Polar residues" evidence="2">
    <location>
        <begin position="207"/>
        <end position="218"/>
    </location>
</feature>
<dbReference type="Proteomes" id="UP001164746">
    <property type="component" value="Chromosome 7"/>
</dbReference>
<dbReference type="InterPro" id="IPR025261">
    <property type="entry name" value="Atos-like_cons_dom"/>
</dbReference>
<proteinExistence type="inferred from homology"/>
<feature type="region of interest" description="Disordered" evidence="2">
    <location>
        <begin position="204"/>
        <end position="224"/>
    </location>
</feature>
<reference evidence="4" key="1">
    <citation type="submission" date="2022-11" db="EMBL/GenBank/DDBJ databases">
        <title>Centuries of genome instability and evolution in soft-shell clam transmissible cancer (bioRxiv).</title>
        <authorList>
            <person name="Hart S.F.M."/>
            <person name="Yonemitsu M.A."/>
            <person name="Giersch R.M."/>
            <person name="Beal B.F."/>
            <person name="Arriagada G."/>
            <person name="Davis B.W."/>
            <person name="Ostrander E.A."/>
            <person name="Goff S.P."/>
            <person name="Metzger M.J."/>
        </authorList>
    </citation>
    <scope>NUCLEOTIDE SEQUENCE</scope>
    <source>
        <strain evidence="4">MELC-2E11</strain>
        <tissue evidence="4">Siphon/mantle</tissue>
    </source>
</reference>
<sequence>MKLQHKGIKPKTQQSKCRKASELVSIQEVLWQNRIPMRIDVLLFPNCKHGQQEAMIIEGASFSCMDQFELLERWDVQMVKKRSSERLEGFVNGLVHLQVIRSYVHFSQLSSWLISSQGCLPVTVVYRIYAPGEAVGYTFSHLPEVHNFPSAEMDSAIMQTTVAYLPRQEKVFKVICRSQSPSLESHLRMRKTLDESKIKRTRKFDDSYSNPMPSTSSEVECDGKNRTNAIPQKQKTSTSCAKHYGSEGKELIKQKPPIGRKYAEIKNSQSKMTPCPMSHTPKRKVDQLSPTMKYAHEYPNVSSSSQSNENNLCRIVVSSAVAGASNNDKCTVSCSMSEMTSVCDIGEHSNFIDFKTPLKVGVKGSMLTKPTNLTVSTNNAFIGTKRLPSPKVLVTGSRKPEPSLFKKRCIDLHSPGTSAERAEDYVISTPLKAVEELTSSEFHDLIKPLSPSDLEAYLSSLSNKASKRPGFSKLDDIPTTKCSFYLEEGIRNELVENSLNGAKETGFDTKVGFYTQSLSNNQTDDMEYNLSKGKSHVRKLFDEGEIILSNDFETNIKNSSKPSISKNGFSEKLVFSEKNEGAFTDNEILMEPSSLSGEITTLLYSREVTHPKTQRDITIHTSSKEEATLNEEEDLPKSREIISSAFQMEVTLKNHSIPCNVGAIKADVSDLAQNIESMEIDESPYCHLDKEVEDHLKNSDPEKVFKKPCVDTQKSQEHVHTSSESSTNDTDCEKSTCDENVSSARSKPIQPLNQADNCDTTNSRDLSLCMQLLQRDFQQNEMLRPSSKPYKSLPSPDDIKQFHFTMGRSTSAIFNSSTGLPSRSSPAPVKKNAISCSKLTLHSEDNSDTIEDPKVLSTSAPASTNCLLGNFEIGAGGTFCPKHVTLPVVSYFFQLSDDNAPSPYLGYVNLEPLGKRGYHIPRNGTVQVTLFNPNKSVIKMFVVMYDMSDMPSSCQTFLRQRTMYMPVEENTTEPSFLRYLIHLRFQSSKSGKIYLHTDVRLIFARDKFEFDPRVGNYELRSFTEGPENPKFSPKR</sequence>
<name>A0ABY7EQH3_MYAAR</name>
<evidence type="ECO:0000313" key="5">
    <source>
        <dbReference type="Proteomes" id="UP001164746"/>
    </source>
</evidence>
<evidence type="ECO:0000256" key="2">
    <source>
        <dbReference type="SAM" id="MobiDB-lite"/>
    </source>
</evidence>
<evidence type="ECO:0000313" key="4">
    <source>
        <dbReference type="EMBL" id="WAR11199.1"/>
    </source>
</evidence>
<feature type="compositionally biased region" description="Polar residues" evidence="2">
    <location>
        <begin position="738"/>
        <end position="760"/>
    </location>
</feature>
<dbReference type="Pfam" id="PF13889">
    <property type="entry name" value="Chromosome_seg"/>
    <property type="match status" value="1"/>
</dbReference>
<keyword evidence="5" id="KW-1185">Reference proteome</keyword>
<protein>
    <submittedName>
        <fullName evidence="4">F214A-like protein</fullName>
    </submittedName>
</protein>
<gene>
    <name evidence="4" type="ORF">MAR_036275</name>
</gene>
<organism evidence="4 5">
    <name type="scientific">Mya arenaria</name>
    <name type="common">Soft-shell clam</name>
    <dbReference type="NCBI Taxonomy" id="6604"/>
    <lineage>
        <taxon>Eukaryota</taxon>
        <taxon>Metazoa</taxon>
        <taxon>Spiralia</taxon>
        <taxon>Lophotrochozoa</taxon>
        <taxon>Mollusca</taxon>
        <taxon>Bivalvia</taxon>
        <taxon>Autobranchia</taxon>
        <taxon>Heteroconchia</taxon>
        <taxon>Euheterodonta</taxon>
        <taxon>Imparidentia</taxon>
        <taxon>Neoheterodontei</taxon>
        <taxon>Myida</taxon>
        <taxon>Myoidea</taxon>
        <taxon>Myidae</taxon>
        <taxon>Mya</taxon>
    </lineage>
</organism>
<evidence type="ECO:0000259" key="3">
    <source>
        <dbReference type="SMART" id="SM01177"/>
    </source>
</evidence>
<dbReference type="PANTHER" id="PTHR13199">
    <property type="entry name" value="GH03947P"/>
    <property type="match status" value="1"/>
</dbReference>
<accession>A0ABY7EQH3</accession>
<feature type="domain" description="Atos-like conserved" evidence="3">
    <location>
        <begin position="867"/>
        <end position="905"/>
    </location>
</feature>
<evidence type="ECO:0000256" key="1">
    <source>
        <dbReference type="ARBA" id="ARBA00034497"/>
    </source>
</evidence>
<feature type="compositionally biased region" description="Basic and acidic residues" evidence="2">
    <location>
        <begin position="708"/>
        <end position="721"/>
    </location>
</feature>
<dbReference type="SMART" id="SM01177">
    <property type="entry name" value="DUF4210"/>
    <property type="match status" value="1"/>
</dbReference>
<dbReference type="PANTHER" id="PTHR13199:SF11">
    <property type="entry name" value="PROTEIN ATOSSA"/>
    <property type="match status" value="1"/>
</dbReference>
<dbReference type="EMBL" id="CP111018">
    <property type="protein sequence ID" value="WAR11199.1"/>
    <property type="molecule type" value="Genomic_DNA"/>
</dbReference>
<feature type="region of interest" description="Disordered" evidence="2">
    <location>
        <begin position="708"/>
        <end position="760"/>
    </location>
</feature>
<dbReference type="InterPro" id="IPR033473">
    <property type="entry name" value="Atos-like_C"/>
</dbReference>
<comment type="similarity">
    <text evidence="1">Belongs to the ATOS family.</text>
</comment>